<protein>
    <submittedName>
        <fullName evidence="7">Putative vitellogenin receptor</fullName>
    </submittedName>
</protein>
<dbReference type="PANTHER" id="PTHR12274">
    <property type="entry name" value="GRANULIN"/>
    <property type="match status" value="1"/>
</dbReference>
<feature type="domain" description="Granulins" evidence="6">
    <location>
        <begin position="141"/>
        <end position="154"/>
    </location>
</feature>
<dbReference type="PANTHER" id="PTHR12274:SF3">
    <property type="entry name" value="PROGRANULIN"/>
    <property type="match status" value="1"/>
</dbReference>
<keyword evidence="3" id="KW-0964">Secreted</keyword>
<comment type="subcellular location">
    <subcellularLocation>
        <location evidence="1">Secreted</location>
    </subcellularLocation>
</comment>
<evidence type="ECO:0000256" key="3">
    <source>
        <dbReference type="ARBA" id="ARBA00022525"/>
    </source>
</evidence>
<evidence type="ECO:0000313" key="7">
    <source>
        <dbReference type="EMBL" id="NOV32774.1"/>
    </source>
</evidence>
<evidence type="ECO:0000256" key="1">
    <source>
        <dbReference type="ARBA" id="ARBA00004613"/>
    </source>
</evidence>
<keyword evidence="7" id="KW-0675">Receptor</keyword>
<dbReference type="PROSITE" id="PS00799">
    <property type="entry name" value="GRANULINS"/>
    <property type="match status" value="2"/>
</dbReference>
<evidence type="ECO:0000256" key="2">
    <source>
        <dbReference type="ARBA" id="ARBA00010093"/>
    </source>
</evidence>
<dbReference type="SUPFAM" id="SSF57277">
    <property type="entry name" value="Granulin repeat"/>
    <property type="match status" value="1"/>
</dbReference>
<dbReference type="InterPro" id="IPR039036">
    <property type="entry name" value="Granulin_fam"/>
</dbReference>
<proteinExistence type="inferred from homology"/>
<evidence type="ECO:0000256" key="5">
    <source>
        <dbReference type="SAM" id="SignalP"/>
    </source>
</evidence>
<dbReference type="Gene3D" id="2.10.25.160">
    <property type="entry name" value="Granulin"/>
    <property type="match status" value="2"/>
</dbReference>
<comment type="similarity">
    <text evidence="2">Belongs to the granulin family.</text>
</comment>
<dbReference type="InterPro" id="IPR037277">
    <property type="entry name" value="Granulin_sf"/>
</dbReference>
<keyword evidence="5" id="KW-0732">Signal</keyword>
<keyword evidence="4" id="KW-1015">Disulfide bond</keyword>
<dbReference type="EMBL" id="GHWJ01000037">
    <property type="protein sequence ID" value="NOV32774.1"/>
    <property type="molecule type" value="Transcribed_RNA"/>
</dbReference>
<dbReference type="InterPro" id="IPR000118">
    <property type="entry name" value="Granulin"/>
</dbReference>
<evidence type="ECO:0000259" key="6">
    <source>
        <dbReference type="PROSITE" id="PS00799"/>
    </source>
</evidence>
<dbReference type="Pfam" id="PF00396">
    <property type="entry name" value="Granulin"/>
    <property type="match status" value="2"/>
</dbReference>
<feature type="chain" id="PRO_5026728329" evidence="5">
    <location>
        <begin position="18"/>
        <end position="239"/>
    </location>
</feature>
<feature type="domain" description="Granulins" evidence="6">
    <location>
        <begin position="52"/>
        <end position="65"/>
    </location>
</feature>
<dbReference type="GO" id="GO:0005576">
    <property type="term" value="C:extracellular region"/>
    <property type="evidence" value="ECO:0007669"/>
    <property type="project" value="UniProtKB-SubCell"/>
</dbReference>
<dbReference type="SMART" id="SM00277">
    <property type="entry name" value="GRAN"/>
    <property type="match status" value="2"/>
</dbReference>
<dbReference type="VEuPathDB" id="VectorBase:LOC119181235"/>
<feature type="signal peptide" evidence="5">
    <location>
        <begin position="1"/>
        <end position="17"/>
    </location>
</feature>
<name>A0A6M2CHN4_RHIMP</name>
<accession>A0A6M2CHN4</accession>
<dbReference type="AlphaFoldDB" id="A0A6M2CHN4"/>
<organism evidence="7">
    <name type="scientific">Rhipicephalus microplus</name>
    <name type="common">Cattle tick</name>
    <name type="synonym">Boophilus microplus</name>
    <dbReference type="NCBI Taxonomy" id="6941"/>
    <lineage>
        <taxon>Eukaryota</taxon>
        <taxon>Metazoa</taxon>
        <taxon>Ecdysozoa</taxon>
        <taxon>Arthropoda</taxon>
        <taxon>Chelicerata</taxon>
        <taxon>Arachnida</taxon>
        <taxon>Acari</taxon>
        <taxon>Parasitiformes</taxon>
        <taxon>Ixodida</taxon>
        <taxon>Ixodoidea</taxon>
        <taxon>Ixodidae</taxon>
        <taxon>Rhipicephalinae</taxon>
        <taxon>Rhipicephalus</taxon>
        <taxon>Boophilus</taxon>
    </lineage>
</organism>
<dbReference type="OrthoDB" id="6495485at2759"/>
<reference evidence="7" key="1">
    <citation type="submission" date="2019-09" db="EMBL/GenBank/DDBJ databases">
        <title>Organ-specific transcriptomic study of the physiology of the cattle tick, Rhipicephalus microplus.</title>
        <authorList>
            <person name="Tirloni L."/>
            <person name="Braz G."/>
            <person name="Gandara A.C.P."/>
            <person name="Sabadin G.A."/>
            <person name="da Silva R.M."/>
            <person name="Guizzo M.G."/>
            <person name="Machado J.A."/>
            <person name="Costa E.P."/>
            <person name="Gomes H.F."/>
            <person name="Moraes J."/>
            <person name="Mota M.B.S."/>
            <person name="Mesquita R.D."/>
            <person name="Alvarenga P.H."/>
            <person name="Alves F."/>
            <person name="Seixas A."/>
            <person name="da Fonseca R.N."/>
            <person name="Fogaca A."/>
            <person name="Logullo C."/>
            <person name="Tanaka A."/>
            <person name="Daffre S."/>
            <person name="Termignoni C."/>
            <person name="Vaz I.S.Jr."/>
            <person name="Oliveira P.L."/>
            <person name="Ribeiro J.M."/>
        </authorList>
    </citation>
    <scope>NUCLEOTIDE SEQUENCE</scope>
    <source>
        <strain evidence="7">Porto Alegre</strain>
    </source>
</reference>
<sequence>MPIAIFAFALFVGLVASQKTCPDGSQCDAGDTCCKLRSGKYSCCPLPNAVCCEDQEHCCPSRYRCDNETDACKPSIKRTAHLDSLWSQAISNANEQQQNDYVPCSLSDDVVCLAAHTCCMTAPNRKATNYTCCPFRNAVCCADGKHCCPEHSTCQTATGRCSYDAAAGATRTSILAECVGGLSAASFSGNNIRVCPQGYYQCSNPVYCCPNDFLCTFTGACVPKSHALTKTVAAFQYEN</sequence>
<evidence type="ECO:0000256" key="4">
    <source>
        <dbReference type="ARBA" id="ARBA00023157"/>
    </source>
</evidence>